<comment type="caution">
    <text evidence="1">The sequence shown here is derived from an EMBL/GenBank/DDBJ whole genome shotgun (WGS) entry which is preliminary data.</text>
</comment>
<reference evidence="2" key="2">
    <citation type="journal article" date="2019" name="MicrobiologyOpen">
        <title>High-quality draft genome sequence of Gaiella occulta isolated from a 150 meter deep mineral water borehole and comparison with the genome sequences of other deep-branching lineages of the phylum Actinobacteria.</title>
        <authorList>
            <person name="Severino R."/>
            <person name="Froufe H.J.C."/>
            <person name="Barroso C."/>
            <person name="Albuquerque L."/>
            <person name="Lobo-da-Cunha A."/>
            <person name="da Costa M.S."/>
            <person name="Egas C."/>
        </authorList>
    </citation>
    <scope>NUCLEOTIDE SEQUENCE [LARGE SCALE GENOMIC DNA]</scope>
    <source>
        <strain evidence="2">F2-233</strain>
    </source>
</reference>
<protein>
    <submittedName>
        <fullName evidence="1">Uncharacterized protein</fullName>
    </submittedName>
</protein>
<proteinExistence type="predicted"/>
<dbReference type="AlphaFoldDB" id="A0A7M2Z129"/>
<reference evidence="1 2" key="1">
    <citation type="submission" date="2018-07" db="EMBL/GenBank/DDBJ databases">
        <title>High-quality-draft genome sequence of Gaiella occulta.</title>
        <authorList>
            <person name="Severino R."/>
            <person name="Froufe H.J.C."/>
            <person name="Rainey F.A."/>
            <person name="Barroso C."/>
            <person name="Albuquerque L."/>
            <person name="Lobo-Da-Cunha A."/>
            <person name="Da Costa M.S."/>
            <person name="Egas C."/>
        </authorList>
    </citation>
    <scope>NUCLEOTIDE SEQUENCE [LARGE SCALE GENOMIC DNA]</scope>
    <source>
        <strain evidence="1 2">F2-233</strain>
    </source>
</reference>
<evidence type="ECO:0000313" key="1">
    <source>
        <dbReference type="EMBL" id="RDI76047.1"/>
    </source>
</evidence>
<name>A0A7M2Z129_9ACTN</name>
<accession>A0A7M2Z129</accession>
<organism evidence="1 2">
    <name type="scientific">Gaiella occulta</name>
    <dbReference type="NCBI Taxonomy" id="1002870"/>
    <lineage>
        <taxon>Bacteria</taxon>
        <taxon>Bacillati</taxon>
        <taxon>Actinomycetota</taxon>
        <taxon>Thermoleophilia</taxon>
        <taxon>Gaiellales</taxon>
        <taxon>Gaiellaceae</taxon>
        <taxon>Gaiella</taxon>
    </lineage>
</organism>
<keyword evidence="2" id="KW-1185">Reference proteome</keyword>
<gene>
    <name evidence="1" type="ORF">Gocc_0466</name>
</gene>
<sequence>MVGDPTLRRAAAALASYRLAELDPRVAMVVFAHAPGGATTTGVVSPLGRLRWSPTSKGALHRYLERLRRYGVVEGRGRSLRVCR</sequence>
<evidence type="ECO:0000313" key="2">
    <source>
        <dbReference type="Proteomes" id="UP000254134"/>
    </source>
</evidence>
<dbReference type="Proteomes" id="UP000254134">
    <property type="component" value="Unassembled WGS sequence"/>
</dbReference>
<dbReference type="EMBL" id="QQZY01000001">
    <property type="protein sequence ID" value="RDI76047.1"/>
    <property type="molecule type" value="Genomic_DNA"/>
</dbReference>